<dbReference type="RefSeq" id="WP_310369930.1">
    <property type="nucleotide sequence ID" value="NZ_JAVDXT010000001.1"/>
</dbReference>
<evidence type="ECO:0000256" key="3">
    <source>
        <dbReference type="ARBA" id="ARBA00022676"/>
    </source>
</evidence>
<protein>
    <submittedName>
        <fullName evidence="7">Glycosyltransferase involved in cell wall biosynthesis</fullName>
    </submittedName>
</protein>
<evidence type="ECO:0000256" key="5">
    <source>
        <dbReference type="ARBA" id="ARBA00023136"/>
    </source>
</evidence>
<evidence type="ECO:0000256" key="2">
    <source>
        <dbReference type="ARBA" id="ARBA00022475"/>
    </source>
</evidence>
<dbReference type="InterPro" id="IPR001173">
    <property type="entry name" value="Glyco_trans_2-like"/>
</dbReference>
<keyword evidence="8" id="KW-1185">Reference proteome</keyword>
<dbReference type="PANTHER" id="PTHR43646:SF2">
    <property type="entry name" value="GLYCOSYLTRANSFERASE 2-LIKE DOMAIN-CONTAINING PROTEIN"/>
    <property type="match status" value="1"/>
</dbReference>
<dbReference type="Proteomes" id="UP001180487">
    <property type="component" value="Unassembled WGS sequence"/>
</dbReference>
<organism evidence="7 8">
    <name type="scientific">Rhodoferax ferrireducens</name>
    <dbReference type="NCBI Taxonomy" id="192843"/>
    <lineage>
        <taxon>Bacteria</taxon>
        <taxon>Pseudomonadati</taxon>
        <taxon>Pseudomonadota</taxon>
        <taxon>Betaproteobacteria</taxon>
        <taxon>Burkholderiales</taxon>
        <taxon>Comamonadaceae</taxon>
        <taxon>Rhodoferax</taxon>
    </lineage>
</organism>
<dbReference type="SUPFAM" id="SSF53448">
    <property type="entry name" value="Nucleotide-diphospho-sugar transferases"/>
    <property type="match status" value="1"/>
</dbReference>
<dbReference type="PANTHER" id="PTHR43646">
    <property type="entry name" value="GLYCOSYLTRANSFERASE"/>
    <property type="match status" value="1"/>
</dbReference>
<keyword evidence="2" id="KW-1003">Cell membrane</keyword>
<dbReference type="Gene3D" id="3.90.550.10">
    <property type="entry name" value="Spore Coat Polysaccharide Biosynthesis Protein SpsA, Chain A"/>
    <property type="match status" value="1"/>
</dbReference>
<accession>A0ABU2C2P1</accession>
<comment type="subcellular location">
    <subcellularLocation>
        <location evidence="1">Cell membrane</location>
    </subcellularLocation>
</comment>
<sequence>MKISIITVTYNSAATIADTLHSVASQSDAEIEHIVIDGASKDDTVAQVHRHGGHVQTLVSEPDHGIYDAMNKGIAAATGDIVGFLNADDRYAHPNVLATIQQMFGDAALDIVFGDVAFFHPAHPDQLIRRYRSDRFRPGLIGWGWMPAHPSMFVRRTLFADTGGFKKNYRIAGDFEWVARTFQRPDLRYHYLPEVLVHMQTGGVSTRGWRSTLLLNREVMQACRENNIPTNWFKILSKYPFKLLEYVRP</sequence>
<gene>
    <name evidence="7" type="ORF">J2X19_000253</name>
</gene>
<dbReference type="EMBL" id="JAVDXT010000001">
    <property type="protein sequence ID" value="MDR7375595.1"/>
    <property type="molecule type" value="Genomic_DNA"/>
</dbReference>
<keyword evidence="3" id="KW-0328">Glycosyltransferase</keyword>
<proteinExistence type="predicted"/>
<dbReference type="Pfam" id="PF00535">
    <property type="entry name" value="Glycos_transf_2"/>
    <property type="match status" value="1"/>
</dbReference>
<keyword evidence="5" id="KW-0472">Membrane</keyword>
<reference evidence="7 8" key="1">
    <citation type="submission" date="2023-07" db="EMBL/GenBank/DDBJ databases">
        <title>Sorghum-associated microbial communities from plants grown in Nebraska, USA.</title>
        <authorList>
            <person name="Schachtman D."/>
        </authorList>
    </citation>
    <scope>NUCLEOTIDE SEQUENCE [LARGE SCALE GENOMIC DNA]</scope>
    <source>
        <strain evidence="7 8">BE313</strain>
    </source>
</reference>
<dbReference type="CDD" id="cd06433">
    <property type="entry name" value="GT_2_WfgS_like"/>
    <property type="match status" value="1"/>
</dbReference>
<evidence type="ECO:0000256" key="1">
    <source>
        <dbReference type="ARBA" id="ARBA00004236"/>
    </source>
</evidence>
<comment type="caution">
    <text evidence="7">The sequence shown here is derived from an EMBL/GenBank/DDBJ whole genome shotgun (WGS) entry which is preliminary data.</text>
</comment>
<name>A0ABU2C2P1_9BURK</name>
<evidence type="ECO:0000259" key="6">
    <source>
        <dbReference type="Pfam" id="PF00535"/>
    </source>
</evidence>
<dbReference type="InterPro" id="IPR029044">
    <property type="entry name" value="Nucleotide-diphossugar_trans"/>
</dbReference>
<evidence type="ECO:0000313" key="8">
    <source>
        <dbReference type="Proteomes" id="UP001180487"/>
    </source>
</evidence>
<evidence type="ECO:0000256" key="4">
    <source>
        <dbReference type="ARBA" id="ARBA00022679"/>
    </source>
</evidence>
<keyword evidence="4" id="KW-0808">Transferase</keyword>
<feature type="domain" description="Glycosyltransferase 2-like" evidence="6">
    <location>
        <begin position="4"/>
        <end position="117"/>
    </location>
</feature>
<evidence type="ECO:0000313" key="7">
    <source>
        <dbReference type="EMBL" id="MDR7375595.1"/>
    </source>
</evidence>